<feature type="non-terminal residue" evidence="4">
    <location>
        <position position="101"/>
    </location>
</feature>
<dbReference type="GO" id="GO:0003735">
    <property type="term" value="F:structural constituent of ribosome"/>
    <property type="evidence" value="ECO:0007669"/>
    <property type="project" value="InterPro"/>
</dbReference>
<dbReference type="GO" id="GO:0006412">
    <property type="term" value="P:translation"/>
    <property type="evidence" value="ECO:0007669"/>
    <property type="project" value="InterPro"/>
</dbReference>
<evidence type="ECO:0000259" key="3">
    <source>
        <dbReference type="Pfam" id="PF00828"/>
    </source>
</evidence>
<evidence type="ECO:0000256" key="1">
    <source>
        <dbReference type="ARBA" id="ARBA00022980"/>
    </source>
</evidence>
<gene>
    <name evidence="4" type="ORF">S01H4_16726</name>
</gene>
<name>X0YKE7_9ZZZZ</name>
<keyword evidence="2" id="KW-0687">Ribonucleoprotein</keyword>
<feature type="domain" description="Large ribosomal subunit protein uL15/eL18" evidence="3">
    <location>
        <begin position="55"/>
        <end position="96"/>
    </location>
</feature>
<dbReference type="SUPFAM" id="SSF52080">
    <property type="entry name" value="Ribosomal proteins L15p and L18e"/>
    <property type="match status" value="1"/>
</dbReference>
<accession>X0YKE7</accession>
<evidence type="ECO:0000256" key="2">
    <source>
        <dbReference type="ARBA" id="ARBA00023274"/>
    </source>
</evidence>
<dbReference type="GO" id="GO:1990904">
    <property type="term" value="C:ribonucleoprotein complex"/>
    <property type="evidence" value="ECO:0007669"/>
    <property type="project" value="UniProtKB-KW"/>
</dbReference>
<protein>
    <recommendedName>
        <fullName evidence="3">Large ribosomal subunit protein uL15/eL18 domain-containing protein</fullName>
    </recommendedName>
</protein>
<dbReference type="PROSITE" id="PS00475">
    <property type="entry name" value="RIBOSOMAL_L15"/>
    <property type="match status" value="1"/>
</dbReference>
<organism evidence="4">
    <name type="scientific">marine sediment metagenome</name>
    <dbReference type="NCBI Taxonomy" id="412755"/>
    <lineage>
        <taxon>unclassified sequences</taxon>
        <taxon>metagenomes</taxon>
        <taxon>ecological metagenomes</taxon>
    </lineage>
</organism>
<dbReference type="NCBIfam" id="NF003079">
    <property type="entry name" value="PRK04005.1"/>
    <property type="match status" value="1"/>
</dbReference>
<dbReference type="InterPro" id="IPR036227">
    <property type="entry name" value="Ribosomal_uL15/eL18_sf"/>
</dbReference>
<sequence>MSHKITGPSNYYVRKLIRDLWKTKIKIWRKISKKLKGSRKNIVSPNLYRINKKTKENDIVVIPGKVLGMGELDHTITIACLDCSKSARQKIESSGSNLISI</sequence>
<reference evidence="4" key="1">
    <citation type="journal article" date="2014" name="Front. Microbiol.">
        <title>High frequency of phylogenetically diverse reductive dehalogenase-homologous genes in deep subseafloor sedimentary metagenomes.</title>
        <authorList>
            <person name="Kawai M."/>
            <person name="Futagami T."/>
            <person name="Toyoda A."/>
            <person name="Takaki Y."/>
            <person name="Nishi S."/>
            <person name="Hori S."/>
            <person name="Arai W."/>
            <person name="Tsubouchi T."/>
            <person name="Morono Y."/>
            <person name="Uchiyama I."/>
            <person name="Ito T."/>
            <person name="Fujiyama A."/>
            <person name="Inagaki F."/>
            <person name="Takami H."/>
        </authorList>
    </citation>
    <scope>NUCLEOTIDE SEQUENCE</scope>
    <source>
        <strain evidence="4">Expedition CK06-06</strain>
    </source>
</reference>
<dbReference type="Pfam" id="PF00828">
    <property type="entry name" value="Ribosomal_L27A"/>
    <property type="match status" value="1"/>
</dbReference>
<evidence type="ECO:0000313" key="4">
    <source>
        <dbReference type="EMBL" id="GAG56495.1"/>
    </source>
</evidence>
<dbReference type="Gene3D" id="3.100.10.10">
    <property type="match status" value="1"/>
</dbReference>
<dbReference type="AlphaFoldDB" id="X0YKE7"/>
<dbReference type="InterPro" id="IPR001196">
    <property type="entry name" value="Ribosomal_uL15_CS"/>
</dbReference>
<keyword evidence="1" id="KW-0689">Ribosomal protein</keyword>
<proteinExistence type="predicted"/>
<dbReference type="InterPro" id="IPR021131">
    <property type="entry name" value="Ribosomal_uL15/eL18"/>
</dbReference>
<comment type="caution">
    <text evidence="4">The sequence shown here is derived from an EMBL/GenBank/DDBJ whole genome shotgun (WGS) entry which is preliminary data.</text>
</comment>
<dbReference type="GO" id="GO:0005840">
    <property type="term" value="C:ribosome"/>
    <property type="evidence" value="ECO:0007669"/>
    <property type="project" value="UniProtKB-KW"/>
</dbReference>
<dbReference type="EMBL" id="BART01007342">
    <property type="protein sequence ID" value="GAG56495.1"/>
    <property type="molecule type" value="Genomic_DNA"/>
</dbReference>